<evidence type="ECO:0000256" key="2">
    <source>
        <dbReference type="SAM" id="SignalP"/>
    </source>
</evidence>
<reference evidence="3" key="1">
    <citation type="submission" date="2022-07" db="EMBL/GenBank/DDBJ databases">
        <title>Phylogenomic reconstructions and comparative analyses of Kickxellomycotina fungi.</title>
        <authorList>
            <person name="Reynolds N.K."/>
            <person name="Stajich J.E."/>
            <person name="Barry K."/>
            <person name="Grigoriev I.V."/>
            <person name="Crous P."/>
            <person name="Smith M.E."/>
        </authorList>
    </citation>
    <scope>NUCLEOTIDE SEQUENCE</scope>
    <source>
        <strain evidence="3">NRRL 3115</strain>
    </source>
</reference>
<feature type="signal peptide" evidence="2">
    <location>
        <begin position="1"/>
        <end position="23"/>
    </location>
</feature>
<name>A0A9W8G8C1_9FUNG</name>
<comment type="caution">
    <text evidence="3">The sequence shown here is derived from an EMBL/GenBank/DDBJ whole genome shotgun (WGS) entry which is preliminary data.</text>
</comment>
<feature type="transmembrane region" description="Helical" evidence="1">
    <location>
        <begin position="70"/>
        <end position="94"/>
    </location>
</feature>
<sequence>MSNNTRHATWLLFVASALSLVQATNYVTLDCDVVGDSECERMVSVMGSNSTTNGAHAKTLKAPTMGSGEVAAIVIGAITACVLIIIGLVIFIRWRLKRRRLRRQKDIVRNMDNVSSSSEEWDVTVVNSPTDFIIDQSNCYPREEEVVFRLSISNDDKHIYKP</sequence>
<keyword evidence="1" id="KW-0812">Transmembrane</keyword>
<dbReference type="AlphaFoldDB" id="A0A9W8G8C1"/>
<proteinExistence type="predicted"/>
<keyword evidence="1" id="KW-0472">Membrane</keyword>
<keyword evidence="2" id="KW-0732">Signal</keyword>
<evidence type="ECO:0000313" key="3">
    <source>
        <dbReference type="EMBL" id="KAJ2676446.1"/>
    </source>
</evidence>
<evidence type="ECO:0000256" key="1">
    <source>
        <dbReference type="SAM" id="Phobius"/>
    </source>
</evidence>
<evidence type="ECO:0000313" key="4">
    <source>
        <dbReference type="Proteomes" id="UP001151518"/>
    </source>
</evidence>
<feature type="chain" id="PRO_5040734416" evidence="2">
    <location>
        <begin position="24"/>
        <end position="162"/>
    </location>
</feature>
<gene>
    <name evidence="3" type="ORF">GGI25_003596</name>
</gene>
<dbReference type="EMBL" id="JANBTW010000040">
    <property type="protein sequence ID" value="KAJ2676446.1"/>
    <property type="molecule type" value="Genomic_DNA"/>
</dbReference>
<keyword evidence="1" id="KW-1133">Transmembrane helix</keyword>
<accession>A0A9W8G8C1</accession>
<protein>
    <submittedName>
        <fullName evidence="3">Uncharacterized protein</fullName>
    </submittedName>
</protein>
<organism evidence="3 4">
    <name type="scientific">Coemansia spiralis</name>
    <dbReference type="NCBI Taxonomy" id="417178"/>
    <lineage>
        <taxon>Eukaryota</taxon>
        <taxon>Fungi</taxon>
        <taxon>Fungi incertae sedis</taxon>
        <taxon>Zoopagomycota</taxon>
        <taxon>Kickxellomycotina</taxon>
        <taxon>Kickxellomycetes</taxon>
        <taxon>Kickxellales</taxon>
        <taxon>Kickxellaceae</taxon>
        <taxon>Coemansia</taxon>
    </lineage>
</organism>
<dbReference type="Proteomes" id="UP001151518">
    <property type="component" value="Unassembled WGS sequence"/>
</dbReference>